<dbReference type="PANTHER" id="PTHR24421">
    <property type="entry name" value="NITRATE/NITRITE SENSOR PROTEIN NARX-RELATED"/>
    <property type="match status" value="1"/>
</dbReference>
<dbReference type="EC" id="2.7.13.3" evidence="2"/>
<evidence type="ECO:0000256" key="1">
    <source>
        <dbReference type="ARBA" id="ARBA00000085"/>
    </source>
</evidence>
<evidence type="ECO:0000256" key="6">
    <source>
        <dbReference type="ARBA" id="ARBA00022777"/>
    </source>
</evidence>
<evidence type="ECO:0000256" key="4">
    <source>
        <dbReference type="ARBA" id="ARBA00022679"/>
    </source>
</evidence>
<dbReference type="Gene3D" id="3.30.565.10">
    <property type="entry name" value="Histidine kinase-like ATPase, C-terminal domain"/>
    <property type="match status" value="1"/>
</dbReference>
<keyword evidence="8" id="KW-0902">Two-component regulatory system</keyword>
<protein>
    <recommendedName>
        <fullName evidence="2">histidine kinase</fullName>
        <ecNumber evidence="2">2.7.13.3</ecNumber>
    </recommendedName>
</protein>
<feature type="transmembrane region" description="Helical" evidence="9">
    <location>
        <begin position="149"/>
        <end position="168"/>
    </location>
</feature>
<keyword evidence="3" id="KW-0597">Phosphoprotein</keyword>
<gene>
    <name evidence="13" type="ORF">GCM10009839_47540</name>
</gene>
<keyword evidence="9" id="KW-0812">Transmembrane</keyword>
<evidence type="ECO:0000259" key="11">
    <source>
        <dbReference type="Pfam" id="PF07730"/>
    </source>
</evidence>
<dbReference type="Pfam" id="PF07730">
    <property type="entry name" value="HisKA_3"/>
    <property type="match status" value="1"/>
</dbReference>
<evidence type="ECO:0000256" key="5">
    <source>
        <dbReference type="ARBA" id="ARBA00022741"/>
    </source>
</evidence>
<dbReference type="EMBL" id="BAAAQN010000029">
    <property type="protein sequence ID" value="GAA2039980.1"/>
    <property type="molecule type" value="Genomic_DNA"/>
</dbReference>
<dbReference type="InterPro" id="IPR036890">
    <property type="entry name" value="HATPase_C_sf"/>
</dbReference>
<comment type="caution">
    <text evidence="13">The sequence shown here is derived from an EMBL/GenBank/DDBJ whole genome shotgun (WGS) entry which is preliminary data.</text>
</comment>
<evidence type="ECO:0000259" key="10">
    <source>
        <dbReference type="Pfam" id="PF02518"/>
    </source>
</evidence>
<proteinExistence type="predicted"/>
<sequence length="454" mass="47491">MTLTAVHPEDPGARRGLQGVLTRVQGWAAGKTVAADTLLVAVLMLPAGTHVFVHDHVRAYAAWALLFGMFVPLVLRRRHPVPVFAVIAFCGLVQYLTALLIPLVDISLLIALYSVAAHAALRYTLGAVAVMEFGAVLASTAHWAREPGWVRKFVFLSGMVTAATVLGINTRTRRAYLDSLVERARRLEFERDQQAQIAAASERASIAREVHDVVTHSLSVMVALTDGASFAMHTTPDRAAEAVARASEVGRQAITDMQRVLGVLRGSGSGTMAELHPQPGLAQLDTLLTEVRLAGLPVELVVGGARPEVTPGVELAVYRVVQEALNNTRKHAGRGVSARVALSYSQEAVEVVVVDDGVAGADLGSGPGFDFDLAQDLGVGVGGHGIAGMRERVAVFGGTLDAGPRPGGRGWRVRARVPVPAAVEVSVASCATPAAGSRAAGSRAAGPRAAGDAP</sequence>
<dbReference type="Gene3D" id="1.20.5.1930">
    <property type="match status" value="1"/>
</dbReference>
<comment type="catalytic activity">
    <reaction evidence="1">
        <text>ATP + protein L-histidine = ADP + protein N-phospho-L-histidine.</text>
        <dbReference type="EC" id="2.7.13.3"/>
    </reaction>
</comment>
<evidence type="ECO:0000256" key="9">
    <source>
        <dbReference type="SAM" id="Phobius"/>
    </source>
</evidence>
<keyword evidence="14" id="KW-1185">Reference proteome</keyword>
<dbReference type="SUPFAM" id="SSF55874">
    <property type="entry name" value="ATPase domain of HSP90 chaperone/DNA topoisomerase II/histidine kinase"/>
    <property type="match status" value="1"/>
</dbReference>
<evidence type="ECO:0000256" key="3">
    <source>
        <dbReference type="ARBA" id="ARBA00022553"/>
    </source>
</evidence>
<evidence type="ECO:0000313" key="14">
    <source>
        <dbReference type="Proteomes" id="UP001500751"/>
    </source>
</evidence>
<keyword evidence="9" id="KW-0472">Membrane</keyword>
<keyword evidence="5" id="KW-0547">Nucleotide-binding</keyword>
<organism evidence="13 14">
    <name type="scientific">Catenulispora yoronensis</name>
    <dbReference type="NCBI Taxonomy" id="450799"/>
    <lineage>
        <taxon>Bacteria</taxon>
        <taxon>Bacillati</taxon>
        <taxon>Actinomycetota</taxon>
        <taxon>Actinomycetes</taxon>
        <taxon>Catenulisporales</taxon>
        <taxon>Catenulisporaceae</taxon>
        <taxon>Catenulispora</taxon>
    </lineage>
</organism>
<evidence type="ECO:0000256" key="8">
    <source>
        <dbReference type="ARBA" id="ARBA00023012"/>
    </source>
</evidence>
<dbReference type="InterPro" id="IPR011712">
    <property type="entry name" value="Sig_transdc_His_kin_sub3_dim/P"/>
</dbReference>
<dbReference type="CDD" id="cd16917">
    <property type="entry name" value="HATPase_UhpB-NarQ-NarX-like"/>
    <property type="match status" value="1"/>
</dbReference>
<feature type="domain" description="Histidine kinase/HSP90-like ATPase" evidence="10">
    <location>
        <begin position="313"/>
        <end position="420"/>
    </location>
</feature>
<dbReference type="PANTHER" id="PTHR24421:SF10">
    <property type="entry name" value="NITRATE_NITRITE SENSOR PROTEIN NARQ"/>
    <property type="match status" value="1"/>
</dbReference>
<evidence type="ECO:0000313" key="13">
    <source>
        <dbReference type="EMBL" id="GAA2039980.1"/>
    </source>
</evidence>
<feature type="domain" description="Signal transduction histidine kinase subgroup 3 dimerisation and phosphoacceptor" evidence="11">
    <location>
        <begin position="202"/>
        <end position="266"/>
    </location>
</feature>
<accession>A0ABN2UNL6</accession>
<feature type="transmembrane region" description="Helical" evidence="9">
    <location>
        <begin position="59"/>
        <end position="75"/>
    </location>
</feature>
<feature type="transmembrane region" description="Helical" evidence="9">
    <location>
        <begin position="110"/>
        <end position="137"/>
    </location>
</feature>
<feature type="transmembrane region" description="Helical" evidence="9">
    <location>
        <begin position="82"/>
        <end position="104"/>
    </location>
</feature>
<evidence type="ECO:0000256" key="7">
    <source>
        <dbReference type="ARBA" id="ARBA00022840"/>
    </source>
</evidence>
<dbReference type="Pfam" id="PF02518">
    <property type="entry name" value="HATPase_c"/>
    <property type="match status" value="1"/>
</dbReference>
<keyword evidence="6 13" id="KW-0418">Kinase</keyword>
<keyword evidence="9" id="KW-1133">Transmembrane helix</keyword>
<dbReference type="Proteomes" id="UP001500751">
    <property type="component" value="Unassembled WGS sequence"/>
</dbReference>
<reference evidence="13 14" key="1">
    <citation type="journal article" date="2019" name="Int. J. Syst. Evol. Microbiol.">
        <title>The Global Catalogue of Microorganisms (GCM) 10K type strain sequencing project: providing services to taxonomists for standard genome sequencing and annotation.</title>
        <authorList>
            <consortium name="The Broad Institute Genomics Platform"/>
            <consortium name="The Broad Institute Genome Sequencing Center for Infectious Disease"/>
            <person name="Wu L."/>
            <person name="Ma J."/>
        </authorList>
    </citation>
    <scope>NUCLEOTIDE SEQUENCE [LARGE SCALE GENOMIC DNA]</scope>
    <source>
        <strain evidence="13 14">JCM 16014</strain>
    </source>
</reference>
<dbReference type="Pfam" id="PF23539">
    <property type="entry name" value="DUF7134"/>
    <property type="match status" value="1"/>
</dbReference>
<dbReference type="RefSeq" id="WP_344667852.1">
    <property type="nucleotide sequence ID" value="NZ_BAAAQN010000029.1"/>
</dbReference>
<dbReference type="GO" id="GO:0016301">
    <property type="term" value="F:kinase activity"/>
    <property type="evidence" value="ECO:0007669"/>
    <property type="project" value="UniProtKB-KW"/>
</dbReference>
<keyword evidence="4" id="KW-0808">Transferase</keyword>
<evidence type="ECO:0000256" key="2">
    <source>
        <dbReference type="ARBA" id="ARBA00012438"/>
    </source>
</evidence>
<dbReference type="InterPro" id="IPR055558">
    <property type="entry name" value="DUF7134"/>
</dbReference>
<dbReference type="InterPro" id="IPR050482">
    <property type="entry name" value="Sensor_HK_TwoCompSys"/>
</dbReference>
<feature type="domain" description="DUF7134" evidence="12">
    <location>
        <begin position="25"/>
        <end position="174"/>
    </location>
</feature>
<evidence type="ECO:0000259" key="12">
    <source>
        <dbReference type="Pfam" id="PF23539"/>
    </source>
</evidence>
<keyword evidence="7" id="KW-0067">ATP-binding</keyword>
<dbReference type="InterPro" id="IPR003594">
    <property type="entry name" value="HATPase_dom"/>
</dbReference>
<name>A0ABN2UNL6_9ACTN</name>